<feature type="domain" description="GGDEF" evidence="4">
    <location>
        <begin position="601"/>
        <end position="736"/>
    </location>
</feature>
<dbReference type="GO" id="GO:0071111">
    <property type="term" value="F:cyclic-guanylate-specific phosphodiesterase activity"/>
    <property type="evidence" value="ECO:0007669"/>
    <property type="project" value="InterPro"/>
</dbReference>
<dbReference type="PROSITE" id="PS50887">
    <property type="entry name" value="GGDEF"/>
    <property type="match status" value="1"/>
</dbReference>
<feature type="domain" description="Cyclic nucleotide-binding" evidence="2">
    <location>
        <begin position="774"/>
        <end position="818"/>
    </location>
</feature>
<evidence type="ECO:0000259" key="2">
    <source>
        <dbReference type="PROSITE" id="PS50042"/>
    </source>
</evidence>
<dbReference type="InterPro" id="IPR000160">
    <property type="entry name" value="GGDEF_dom"/>
</dbReference>
<dbReference type="Gene3D" id="3.20.20.450">
    <property type="entry name" value="EAL domain"/>
    <property type="match status" value="1"/>
</dbReference>
<dbReference type="InterPro" id="IPR050706">
    <property type="entry name" value="Cyclic-di-GMP_PDE-like"/>
</dbReference>
<dbReference type="SMART" id="SM00052">
    <property type="entry name" value="EAL"/>
    <property type="match status" value="1"/>
</dbReference>
<dbReference type="InterPro" id="IPR043128">
    <property type="entry name" value="Rev_trsase/Diguanyl_cyclase"/>
</dbReference>
<sequence length="1002" mass="113943">MEQKKIKDRSRKSGQSIMKRILIPVIVALFVQAGLFSINIIWGGTLEKLNHNAFDILNGEVNNRRNYLQSEMLSRWSNLDPAAENIRGIFNEEPIQIGEAGTSLRNEILRQSAPELISLLRRNLVTGAFLILTDGEGYDKTGQMQKHGLYIRDMDPATNSANNSDLLLLYAPVRISKELGIPLDSNWQCYISFAPDDLAGWNYYSKPYEAALEYPEIKEKDLGYWSPVFRATGDSLDTITYSMPLRDQNGVVCAILGVELSIDYLSKQMPYQELDAEKQGMYFVGVATGEGLTFHTQLSTGPAFKHRFGMAKQMSFMQEDEYADAYRVIDDTSGHERDVYGCIQYFNLYNTNTPFENERWALIGMLDDEQLLGFSRGVSGSIWLTWGISLGLGLTAAWAAGLMVAHPITRLLRQLRESDPSRPLALGKLKISEIDELSGAIETLSSRVAREASRLSQIIDMAGVEIGAFETQPDSDRVFCTGRFFEMLGFNSELAADGTVDKQEFGEWMETLNRQVEDRTEDGSTKILRIGYPPEAPRWVRLHVVSSNKHITGVVSDVTQEILKRRKIERERDYDLLTDLLNRRAFSVELKKRFNNPQELGIAAMVMLDLDNLKFINDTYGHDSGDAYIRSTAEALRRYSPKQTLVARMSGDEFYVLFSGYSSREEVQEIIHVLEEGVRQTIFFLPDNTSINIRASAGIAWYPDHATSYDKLLKYADFAMYQVKNTTKGEFGEFDMEHYKRDSYLLQNQEEINRLIDKEKVTFHFQPIVDARNGEVFGYEALMRPTLESIKSPMEVLMLAKSQSKLYAIERLTWRQSLAAFEKLTDAASSIRIFVNSIASQQLNAKDEKYIQERFSHLLSRVIIEITEEERSTEMATRRKLEWAAQWNCQIALDDFGTGYNSDAALLAIEPNFVKLDISIVRNIDNDANRRKLLQNLLSYTEGRGIYVIAEGVETYEELRTLIGLGVDYLQGYYIARPQPQPAPIPEQTVQDIQDIYAAISQ</sequence>
<dbReference type="InterPro" id="IPR000595">
    <property type="entry name" value="cNMP-bd_dom"/>
</dbReference>
<dbReference type="CDD" id="cd01948">
    <property type="entry name" value="EAL"/>
    <property type="match status" value="1"/>
</dbReference>
<keyword evidence="6" id="KW-1185">Reference proteome</keyword>
<dbReference type="Pfam" id="PF00990">
    <property type="entry name" value="GGDEF"/>
    <property type="match status" value="1"/>
</dbReference>
<feature type="transmembrane region" description="Helical" evidence="1">
    <location>
        <begin position="21"/>
        <end position="42"/>
    </location>
</feature>
<evidence type="ECO:0000256" key="1">
    <source>
        <dbReference type="SAM" id="Phobius"/>
    </source>
</evidence>
<dbReference type="Pfam" id="PF00563">
    <property type="entry name" value="EAL"/>
    <property type="match status" value="1"/>
</dbReference>
<proteinExistence type="predicted"/>
<keyword evidence="1" id="KW-0472">Membrane</keyword>
<dbReference type="PANTHER" id="PTHR33121">
    <property type="entry name" value="CYCLIC DI-GMP PHOSPHODIESTERASE PDEF"/>
    <property type="match status" value="1"/>
</dbReference>
<accession>A0A4R1QYM4</accession>
<dbReference type="NCBIfam" id="TIGR00254">
    <property type="entry name" value="GGDEF"/>
    <property type="match status" value="1"/>
</dbReference>
<dbReference type="STRING" id="1469948.GCA_000732725_02297"/>
<feature type="domain" description="EAL" evidence="3">
    <location>
        <begin position="745"/>
        <end position="992"/>
    </location>
</feature>
<reference evidence="5 6" key="1">
    <citation type="submission" date="2019-03" db="EMBL/GenBank/DDBJ databases">
        <title>Genomic Encyclopedia of Type Strains, Phase IV (KMG-IV): sequencing the most valuable type-strain genomes for metagenomic binning, comparative biology and taxonomic classification.</title>
        <authorList>
            <person name="Goeker M."/>
        </authorList>
    </citation>
    <scope>NUCLEOTIDE SEQUENCE [LARGE SCALE GENOMIC DNA]</scope>
    <source>
        <strain evidence="5 6">DSM 100556</strain>
    </source>
</reference>
<dbReference type="InterPro" id="IPR001633">
    <property type="entry name" value="EAL_dom"/>
</dbReference>
<evidence type="ECO:0000259" key="4">
    <source>
        <dbReference type="PROSITE" id="PS50887"/>
    </source>
</evidence>
<dbReference type="Proteomes" id="UP000295718">
    <property type="component" value="Unassembled WGS sequence"/>
</dbReference>
<dbReference type="SUPFAM" id="SSF141868">
    <property type="entry name" value="EAL domain-like"/>
    <property type="match status" value="1"/>
</dbReference>
<dbReference type="PROSITE" id="PS50883">
    <property type="entry name" value="EAL"/>
    <property type="match status" value="1"/>
</dbReference>
<name>A0A4R1QYM4_9FIRM</name>
<organism evidence="5 6">
    <name type="scientific">Kineothrix alysoides</name>
    <dbReference type="NCBI Taxonomy" id="1469948"/>
    <lineage>
        <taxon>Bacteria</taxon>
        <taxon>Bacillati</taxon>
        <taxon>Bacillota</taxon>
        <taxon>Clostridia</taxon>
        <taxon>Lachnospirales</taxon>
        <taxon>Lachnospiraceae</taxon>
        <taxon>Kineothrix</taxon>
    </lineage>
</organism>
<protein>
    <submittedName>
        <fullName evidence="5">Diguanylate cyclase/phosphodiesterase</fullName>
    </submittedName>
</protein>
<dbReference type="OrthoDB" id="9813903at2"/>
<evidence type="ECO:0000313" key="5">
    <source>
        <dbReference type="EMBL" id="TCL58061.1"/>
    </source>
</evidence>
<dbReference type="Gene3D" id="3.30.70.270">
    <property type="match status" value="1"/>
</dbReference>
<dbReference type="PROSITE" id="PS50042">
    <property type="entry name" value="CNMP_BINDING_3"/>
    <property type="match status" value="1"/>
</dbReference>
<dbReference type="EMBL" id="SLUO01000007">
    <property type="protein sequence ID" value="TCL58061.1"/>
    <property type="molecule type" value="Genomic_DNA"/>
</dbReference>
<keyword evidence="1" id="KW-0812">Transmembrane</keyword>
<dbReference type="SMART" id="SM00267">
    <property type="entry name" value="GGDEF"/>
    <property type="match status" value="1"/>
</dbReference>
<comment type="caution">
    <text evidence="5">The sequence shown here is derived from an EMBL/GenBank/DDBJ whole genome shotgun (WGS) entry which is preliminary data.</text>
</comment>
<dbReference type="PANTHER" id="PTHR33121:SF70">
    <property type="entry name" value="SIGNALING PROTEIN YKOW"/>
    <property type="match status" value="1"/>
</dbReference>
<dbReference type="CDD" id="cd01949">
    <property type="entry name" value="GGDEF"/>
    <property type="match status" value="1"/>
</dbReference>
<dbReference type="AlphaFoldDB" id="A0A4R1QYM4"/>
<dbReference type="InterPro" id="IPR029787">
    <property type="entry name" value="Nucleotide_cyclase"/>
</dbReference>
<evidence type="ECO:0000259" key="3">
    <source>
        <dbReference type="PROSITE" id="PS50883"/>
    </source>
</evidence>
<dbReference type="RefSeq" id="WP_035315681.1">
    <property type="nucleotide sequence ID" value="NZ_JPNB01000002.1"/>
</dbReference>
<dbReference type="SUPFAM" id="SSF55073">
    <property type="entry name" value="Nucleotide cyclase"/>
    <property type="match status" value="1"/>
</dbReference>
<gene>
    <name evidence="5" type="ORF">EDD76_107176</name>
</gene>
<evidence type="ECO:0000313" key="6">
    <source>
        <dbReference type="Proteomes" id="UP000295718"/>
    </source>
</evidence>
<dbReference type="InterPro" id="IPR035919">
    <property type="entry name" value="EAL_sf"/>
</dbReference>
<keyword evidence="1" id="KW-1133">Transmembrane helix</keyword>